<evidence type="ECO:0000256" key="2">
    <source>
        <dbReference type="ARBA" id="ARBA00022448"/>
    </source>
</evidence>
<keyword evidence="5 13" id="KW-0375">Hydrogen ion transport</keyword>
<dbReference type="Pfam" id="PF00430">
    <property type="entry name" value="ATP-synt_B"/>
    <property type="match status" value="1"/>
</dbReference>
<evidence type="ECO:0000256" key="14">
    <source>
        <dbReference type="RuleBase" id="RU003848"/>
    </source>
</evidence>
<feature type="coiled-coil region" evidence="15">
    <location>
        <begin position="51"/>
        <end position="110"/>
    </location>
</feature>
<dbReference type="InterPro" id="IPR050059">
    <property type="entry name" value="ATP_synthase_B_chain"/>
</dbReference>
<gene>
    <name evidence="13" type="primary">atpF</name>
    <name evidence="16" type="ORF">CDQ91_02590</name>
</gene>
<keyword evidence="17" id="KW-1185">Reference proteome</keyword>
<keyword evidence="7 13" id="KW-0406">Ion transport</keyword>
<evidence type="ECO:0000256" key="12">
    <source>
        <dbReference type="ARBA" id="ARBA00037847"/>
    </source>
</evidence>
<keyword evidence="2 13" id="KW-0813">Transport</keyword>
<comment type="subcellular location">
    <subcellularLocation>
        <location evidence="13">Cell membrane</location>
        <topology evidence="13">Single-pass membrane protein</topology>
    </subcellularLocation>
    <subcellularLocation>
        <location evidence="12">Endomembrane system</location>
        <topology evidence="12">Single-pass membrane protein</topology>
    </subcellularLocation>
</comment>
<evidence type="ECO:0000313" key="17">
    <source>
        <dbReference type="Proteomes" id="UP000197097"/>
    </source>
</evidence>
<proteinExistence type="inferred from homology"/>
<sequence>MANFAIILSEAAGEVHADPTAFGMDATVWVSIAMLAFLGILVWKGVPKMIGASLDKKIAEISKQLNEAEQLRLDAESLKAEYEAKLAAAAREADEMRARAEAEAETLVAKAKADATALIGRRKQMAEDRIAAAEATALTEVRMATAKAATAAAAALIADKHDASSDKALIDQAIASVAKG</sequence>
<keyword evidence="8 13" id="KW-0472">Membrane</keyword>
<dbReference type="InterPro" id="IPR002146">
    <property type="entry name" value="ATP_synth_b/b'su_bac/chlpt"/>
</dbReference>
<organism evidence="16 17">
    <name type="scientific">Sphingopyxis witflariensis</name>
    <dbReference type="NCBI Taxonomy" id="173675"/>
    <lineage>
        <taxon>Bacteria</taxon>
        <taxon>Pseudomonadati</taxon>
        <taxon>Pseudomonadota</taxon>
        <taxon>Alphaproteobacteria</taxon>
        <taxon>Sphingomonadales</taxon>
        <taxon>Sphingomonadaceae</taxon>
        <taxon>Sphingopyxis</taxon>
    </lineage>
</organism>
<evidence type="ECO:0000256" key="4">
    <source>
        <dbReference type="ARBA" id="ARBA00022692"/>
    </source>
</evidence>
<keyword evidence="13" id="KW-1003">Cell membrane</keyword>
<keyword evidence="3 13" id="KW-0138">CF(0)</keyword>
<dbReference type="CDD" id="cd06503">
    <property type="entry name" value="ATP-synt_Fo_b"/>
    <property type="match status" value="1"/>
</dbReference>
<evidence type="ECO:0000256" key="5">
    <source>
        <dbReference type="ARBA" id="ARBA00022781"/>
    </source>
</evidence>
<dbReference type="GO" id="GO:0046933">
    <property type="term" value="F:proton-transporting ATP synthase activity, rotational mechanism"/>
    <property type="evidence" value="ECO:0007669"/>
    <property type="project" value="UniProtKB-UniRule"/>
</dbReference>
<evidence type="ECO:0000256" key="6">
    <source>
        <dbReference type="ARBA" id="ARBA00022989"/>
    </source>
</evidence>
<dbReference type="HAMAP" id="MF_01398">
    <property type="entry name" value="ATP_synth_b_bprime"/>
    <property type="match status" value="1"/>
</dbReference>
<feature type="transmembrane region" description="Helical" evidence="13">
    <location>
        <begin position="27"/>
        <end position="46"/>
    </location>
</feature>
<dbReference type="PANTHER" id="PTHR33445">
    <property type="entry name" value="ATP SYNTHASE SUBUNIT B', CHLOROPLASTIC"/>
    <property type="match status" value="1"/>
</dbReference>
<comment type="function">
    <text evidence="11">Component of the F(0) channel, it forms part of the peripheral stalk, linking F(1) to F(0). The b'-subunit is a diverged and duplicated form of b found in plants and photosynthetic bacteria.</text>
</comment>
<name>A0A246K5M4_9SPHN</name>
<keyword evidence="15" id="KW-0175">Coiled coil</keyword>
<evidence type="ECO:0000256" key="11">
    <source>
        <dbReference type="ARBA" id="ARBA00025614"/>
    </source>
</evidence>
<dbReference type="AlphaFoldDB" id="A0A246K5M4"/>
<dbReference type="OrthoDB" id="7391503at2"/>
<comment type="function">
    <text evidence="10 13">F(1)F(0) ATP synthase produces ATP from ADP in the presence of a proton or sodium gradient. F-type ATPases consist of two structural domains, F(1) containing the extramembraneous catalytic core and F(0) containing the membrane proton channel, linked together by a central stalk and a peripheral stalk. During catalysis, ATP synthesis in the catalytic domain of F(1) is coupled via a rotary mechanism of the central stalk subunits to proton translocation.</text>
</comment>
<evidence type="ECO:0000256" key="3">
    <source>
        <dbReference type="ARBA" id="ARBA00022547"/>
    </source>
</evidence>
<accession>A0A246K5M4</accession>
<protein>
    <recommendedName>
        <fullName evidence="13">ATP synthase subunit b</fullName>
    </recommendedName>
    <alternativeName>
        <fullName evidence="13">ATP synthase F(0) sector subunit b</fullName>
    </alternativeName>
    <alternativeName>
        <fullName evidence="13">ATPase subunit I</fullName>
    </alternativeName>
    <alternativeName>
        <fullName evidence="13">F-type ATPase subunit b</fullName>
        <shortName evidence="13">F-ATPase subunit b</shortName>
    </alternativeName>
</protein>
<dbReference type="PANTHER" id="PTHR33445:SF1">
    <property type="entry name" value="ATP SYNTHASE SUBUNIT B"/>
    <property type="match status" value="1"/>
</dbReference>
<dbReference type="EMBL" id="NISJ01000001">
    <property type="protein sequence ID" value="OWR01310.1"/>
    <property type="molecule type" value="Genomic_DNA"/>
</dbReference>
<dbReference type="RefSeq" id="WP_088471119.1">
    <property type="nucleotide sequence ID" value="NZ_NISJ01000001.1"/>
</dbReference>
<evidence type="ECO:0000256" key="10">
    <source>
        <dbReference type="ARBA" id="ARBA00025198"/>
    </source>
</evidence>
<comment type="subunit">
    <text evidence="13">F-type ATPases have 2 components, F(1) - the catalytic core - and F(0) - the membrane proton channel. F(1) has five subunits: alpha(3), beta(3), gamma(1), delta(1), epsilon(1). F(0) has three main subunits: a(1), b(2) and c(10-14). The alpha and beta chains form an alternating ring which encloses part of the gamma chain. F(1) is attached to F(0) by a central stalk formed by the gamma and epsilon chains, while a peripheral stalk is formed by the delta and b chains.</text>
</comment>
<dbReference type="Proteomes" id="UP000197097">
    <property type="component" value="Unassembled WGS sequence"/>
</dbReference>
<evidence type="ECO:0000256" key="15">
    <source>
        <dbReference type="SAM" id="Coils"/>
    </source>
</evidence>
<dbReference type="GO" id="GO:0005886">
    <property type="term" value="C:plasma membrane"/>
    <property type="evidence" value="ECO:0007669"/>
    <property type="project" value="UniProtKB-SubCell"/>
</dbReference>
<evidence type="ECO:0000256" key="1">
    <source>
        <dbReference type="ARBA" id="ARBA00005513"/>
    </source>
</evidence>
<reference evidence="16 17" key="1">
    <citation type="journal article" date="2002" name="Int. J. Syst. Evol. Microbiol.">
        <title>Sphingopyxis witflariensis sp. nov., isolated from activated sludge.</title>
        <authorList>
            <person name="Kampfer P."/>
            <person name="Witzenberger R."/>
            <person name="Denner E.B."/>
            <person name="Busse H.J."/>
            <person name="Neef A."/>
        </authorList>
    </citation>
    <scope>NUCLEOTIDE SEQUENCE [LARGE SCALE GENOMIC DNA]</scope>
    <source>
        <strain evidence="16 17">DSM 14551</strain>
    </source>
</reference>
<dbReference type="GO" id="GO:0046961">
    <property type="term" value="F:proton-transporting ATPase activity, rotational mechanism"/>
    <property type="evidence" value="ECO:0007669"/>
    <property type="project" value="TreeGrafter"/>
</dbReference>
<evidence type="ECO:0000256" key="9">
    <source>
        <dbReference type="ARBA" id="ARBA00023310"/>
    </source>
</evidence>
<evidence type="ECO:0000313" key="16">
    <source>
        <dbReference type="EMBL" id="OWR01310.1"/>
    </source>
</evidence>
<comment type="caution">
    <text evidence="16">The sequence shown here is derived from an EMBL/GenBank/DDBJ whole genome shotgun (WGS) entry which is preliminary data.</text>
</comment>
<evidence type="ECO:0000256" key="13">
    <source>
        <dbReference type="HAMAP-Rule" id="MF_01398"/>
    </source>
</evidence>
<keyword evidence="6 13" id="KW-1133">Transmembrane helix</keyword>
<comment type="similarity">
    <text evidence="1 13 14">Belongs to the ATPase B chain family.</text>
</comment>
<keyword evidence="4 13" id="KW-0812">Transmembrane</keyword>
<dbReference type="GO" id="GO:0045259">
    <property type="term" value="C:proton-transporting ATP synthase complex"/>
    <property type="evidence" value="ECO:0007669"/>
    <property type="project" value="UniProtKB-KW"/>
</dbReference>
<keyword evidence="9 13" id="KW-0066">ATP synthesis</keyword>
<dbReference type="GO" id="GO:0012505">
    <property type="term" value="C:endomembrane system"/>
    <property type="evidence" value="ECO:0007669"/>
    <property type="project" value="UniProtKB-SubCell"/>
</dbReference>
<evidence type="ECO:0000256" key="8">
    <source>
        <dbReference type="ARBA" id="ARBA00023136"/>
    </source>
</evidence>
<evidence type="ECO:0000256" key="7">
    <source>
        <dbReference type="ARBA" id="ARBA00023065"/>
    </source>
</evidence>